<name>A0ABP9HB33_9FLAO</name>
<dbReference type="EMBL" id="BAABJK010000004">
    <property type="protein sequence ID" value="GAA4966045.1"/>
    <property type="molecule type" value="Genomic_DNA"/>
</dbReference>
<dbReference type="InterPro" id="IPR013783">
    <property type="entry name" value="Ig-like_fold"/>
</dbReference>
<dbReference type="Pfam" id="PF18962">
    <property type="entry name" value="Por_Secre_tail"/>
    <property type="match status" value="1"/>
</dbReference>
<keyword evidence="6" id="KW-1185">Reference proteome</keyword>
<feature type="domain" description="IPT/TIG" evidence="3">
    <location>
        <begin position="178"/>
        <end position="276"/>
    </location>
</feature>
<evidence type="ECO:0000256" key="1">
    <source>
        <dbReference type="ARBA" id="ARBA00022729"/>
    </source>
</evidence>
<sequence>MVEVSLEEQIEKSSLIVEGKVVAQESFWSKDHRNIYTRNTVEVYKVFKGQKIEYVDVITLGGVVGLQAQISSHSLQLFNGKYGVFVLEESKKEDIETNKGGIKSFEAYSGIQGFYGYDGFSNSSKNVFKSYKNSGGEFYKQIENISQEKMLELKDNILLSQNSDNKTTNSKSLLAVAITNISPTSIVAGEGAQLTITGSGFGATPGTIGFKNADDGGATLTSEIMAPRSPTPLPSQIIQWDDNTIIVEVPSNAGTGTVTVFHNSDTTMAESSQTLTVTHAEINVISGGNAYQVQHVNDNGSGGYTWEMFTDFFNDTEFPGARAAFERVIDVWRCETNINWDISSTATTIDVTGNDTMDDGNMDGEADEPDGTNVVRFDNGNELESGVLGRCTSWYSGCNLGNGDIRWFVSEMDIVFDDGRNWYFGSGLPTGSQFDFESVALHEAGHGHQLAHVIDVAFDGNNSDDVMNFSLSNQEQQRNLSSDNIAGGNSIQDRSTTMNPCPVSVNPPDPKFPTSVMIDSSTCNLSIEESELANAISIYPNPATTEFFIKNESFINLSKAIIYDVSGRQISEYDLSEASRIKNINVQGLSGGVYIINIHSDNAKTSKKLMLD</sequence>
<protein>
    <recommendedName>
        <fullName evidence="7">T9SS type A sorting domain-containing protein</fullName>
    </recommendedName>
</protein>
<dbReference type="Proteomes" id="UP001501692">
    <property type="component" value="Unassembled WGS sequence"/>
</dbReference>
<dbReference type="Pfam" id="PF01833">
    <property type="entry name" value="TIG"/>
    <property type="match status" value="1"/>
</dbReference>
<organism evidence="5 6">
    <name type="scientific">Algibacter aquimarinus</name>
    <dbReference type="NCBI Taxonomy" id="1136748"/>
    <lineage>
        <taxon>Bacteria</taxon>
        <taxon>Pseudomonadati</taxon>
        <taxon>Bacteroidota</taxon>
        <taxon>Flavobacteriia</taxon>
        <taxon>Flavobacteriales</taxon>
        <taxon>Flavobacteriaceae</taxon>
        <taxon>Algibacter</taxon>
    </lineage>
</organism>
<dbReference type="SUPFAM" id="SSF81296">
    <property type="entry name" value="E set domains"/>
    <property type="match status" value="1"/>
</dbReference>
<evidence type="ECO:0000259" key="3">
    <source>
        <dbReference type="Pfam" id="PF01833"/>
    </source>
</evidence>
<reference evidence="6" key="1">
    <citation type="journal article" date="2019" name="Int. J. Syst. Evol. Microbiol.">
        <title>The Global Catalogue of Microorganisms (GCM) 10K type strain sequencing project: providing services to taxonomists for standard genome sequencing and annotation.</title>
        <authorList>
            <consortium name="The Broad Institute Genomics Platform"/>
            <consortium name="The Broad Institute Genome Sequencing Center for Infectious Disease"/>
            <person name="Wu L."/>
            <person name="Ma J."/>
        </authorList>
    </citation>
    <scope>NUCLEOTIDE SEQUENCE [LARGE SCALE GENOMIC DNA]</scope>
    <source>
        <strain evidence="6">JCM 18287</strain>
    </source>
</reference>
<gene>
    <name evidence="5" type="ORF">GCM10023315_14040</name>
</gene>
<keyword evidence="1" id="KW-0732">Signal</keyword>
<dbReference type="InterPro" id="IPR002909">
    <property type="entry name" value="IPT_dom"/>
</dbReference>
<dbReference type="InterPro" id="IPR014756">
    <property type="entry name" value="Ig_E-set"/>
</dbReference>
<evidence type="ECO:0000259" key="4">
    <source>
        <dbReference type="Pfam" id="PF18962"/>
    </source>
</evidence>
<accession>A0ABP9HB33</accession>
<evidence type="ECO:0000256" key="2">
    <source>
        <dbReference type="SAM" id="MobiDB-lite"/>
    </source>
</evidence>
<feature type="region of interest" description="Disordered" evidence="2">
    <location>
        <begin position="478"/>
        <end position="499"/>
    </location>
</feature>
<dbReference type="InterPro" id="IPR026444">
    <property type="entry name" value="Secre_tail"/>
</dbReference>
<evidence type="ECO:0000313" key="5">
    <source>
        <dbReference type="EMBL" id="GAA4966045.1"/>
    </source>
</evidence>
<proteinExistence type="predicted"/>
<dbReference type="Gene3D" id="2.60.40.10">
    <property type="entry name" value="Immunoglobulins"/>
    <property type="match status" value="1"/>
</dbReference>
<dbReference type="InterPro" id="IPR024079">
    <property type="entry name" value="MetalloPept_cat_dom_sf"/>
</dbReference>
<comment type="caution">
    <text evidence="5">The sequence shown here is derived from an EMBL/GenBank/DDBJ whole genome shotgun (WGS) entry which is preliminary data.</text>
</comment>
<feature type="domain" description="Secretion system C-terminal sorting" evidence="4">
    <location>
        <begin position="538"/>
        <end position="610"/>
    </location>
</feature>
<evidence type="ECO:0000313" key="6">
    <source>
        <dbReference type="Proteomes" id="UP001501692"/>
    </source>
</evidence>
<evidence type="ECO:0008006" key="7">
    <source>
        <dbReference type="Google" id="ProtNLM"/>
    </source>
</evidence>
<dbReference type="Gene3D" id="3.40.390.10">
    <property type="entry name" value="Collagenase (Catalytic Domain)"/>
    <property type="match status" value="1"/>
</dbReference>
<dbReference type="NCBIfam" id="TIGR04183">
    <property type="entry name" value="Por_Secre_tail"/>
    <property type="match status" value="1"/>
</dbReference>